<evidence type="ECO:0000313" key="1">
    <source>
        <dbReference type="EMBL" id="CAH1418801.1"/>
    </source>
</evidence>
<proteinExistence type="predicted"/>
<gene>
    <name evidence="1" type="ORF">LVIROSA_LOCUS6376</name>
</gene>
<protein>
    <submittedName>
        <fullName evidence="1">Uncharacterized protein</fullName>
    </submittedName>
</protein>
<reference evidence="1 2" key="1">
    <citation type="submission" date="2022-01" db="EMBL/GenBank/DDBJ databases">
        <authorList>
            <person name="Xiong W."/>
            <person name="Schranz E."/>
        </authorList>
    </citation>
    <scope>NUCLEOTIDE SEQUENCE [LARGE SCALE GENOMIC DNA]</scope>
</reference>
<dbReference type="Proteomes" id="UP001157418">
    <property type="component" value="Unassembled WGS sequence"/>
</dbReference>
<evidence type="ECO:0000313" key="2">
    <source>
        <dbReference type="Proteomes" id="UP001157418"/>
    </source>
</evidence>
<name>A0AAU9LZY6_9ASTR</name>
<dbReference type="EMBL" id="CAKMRJ010000113">
    <property type="protein sequence ID" value="CAH1418801.1"/>
    <property type="molecule type" value="Genomic_DNA"/>
</dbReference>
<sequence length="125" mass="14523">MGVQELIERCHTPGYKKLNVGEKPMGMPRRWIILKKMNRKLKGFKLTNTRKLKWRSFWIALMPKRTLRICCAILNRLKVDGAYPAIVYSSQWGLPVLSHPTSKCRNPINVSFYKKPGNINHVVFA</sequence>
<keyword evidence="2" id="KW-1185">Reference proteome</keyword>
<organism evidence="1 2">
    <name type="scientific">Lactuca virosa</name>
    <dbReference type="NCBI Taxonomy" id="75947"/>
    <lineage>
        <taxon>Eukaryota</taxon>
        <taxon>Viridiplantae</taxon>
        <taxon>Streptophyta</taxon>
        <taxon>Embryophyta</taxon>
        <taxon>Tracheophyta</taxon>
        <taxon>Spermatophyta</taxon>
        <taxon>Magnoliopsida</taxon>
        <taxon>eudicotyledons</taxon>
        <taxon>Gunneridae</taxon>
        <taxon>Pentapetalae</taxon>
        <taxon>asterids</taxon>
        <taxon>campanulids</taxon>
        <taxon>Asterales</taxon>
        <taxon>Asteraceae</taxon>
        <taxon>Cichorioideae</taxon>
        <taxon>Cichorieae</taxon>
        <taxon>Lactucinae</taxon>
        <taxon>Lactuca</taxon>
    </lineage>
</organism>
<dbReference type="AlphaFoldDB" id="A0AAU9LZY6"/>
<accession>A0AAU9LZY6</accession>
<comment type="caution">
    <text evidence="1">The sequence shown here is derived from an EMBL/GenBank/DDBJ whole genome shotgun (WGS) entry which is preliminary data.</text>
</comment>